<dbReference type="Proteomes" id="UP001219862">
    <property type="component" value="Unassembled WGS sequence"/>
</dbReference>
<evidence type="ECO:0000259" key="1">
    <source>
        <dbReference type="Pfam" id="PF12680"/>
    </source>
</evidence>
<dbReference type="InterPro" id="IPR037401">
    <property type="entry name" value="SnoaL-like"/>
</dbReference>
<protein>
    <submittedName>
        <fullName evidence="2">Nuclear transport factor 2 family protein</fullName>
    </submittedName>
</protein>
<organism evidence="2 3">
    <name type="scientific">Roseateles koreensis</name>
    <dbReference type="NCBI Taxonomy" id="2987526"/>
    <lineage>
        <taxon>Bacteria</taxon>
        <taxon>Pseudomonadati</taxon>
        <taxon>Pseudomonadota</taxon>
        <taxon>Betaproteobacteria</taxon>
        <taxon>Burkholderiales</taxon>
        <taxon>Sphaerotilaceae</taxon>
        <taxon>Roseateles</taxon>
    </lineage>
</organism>
<dbReference type="InterPro" id="IPR008317">
    <property type="entry name" value="UCP030561"/>
</dbReference>
<evidence type="ECO:0000313" key="2">
    <source>
        <dbReference type="EMBL" id="MDC8787043.1"/>
    </source>
</evidence>
<dbReference type="SUPFAM" id="SSF54427">
    <property type="entry name" value="NTF2-like"/>
    <property type="match status" value="1"/>
</dbReference>
<dbReference type="EMBL" id="JAQQXS010000019">
    <property type="protein sequence ID" value="MDC8787043.1"/>
    <property type="molecule type" value="Genomic_DNA"/>
</dbReference>
<sequence>MNSISSTPSPEAIVQAQLDAYNAKDLEALLAIYADDAEQFEHPATLLARGTAALRERFAARFTDPLVHATLVNRIVAGDLVIDHERIRRSFPEGPGSMELVALYAVQGGRIARAWFVFGAITLDAA</sequence>
<accession>A0ABT5KXG6</accession>
<gene>
    <name evidence="2" type="ORF">PRZ01_17775</name>
</gene>
<dbReference type="RefSeq" id="WP_273598181.1">
    <property type="nucleotide sequence ID" value="NZ_JAQQXS010000019.1"/>
</dbReference>
<evidence type="ECO:0000313" key="3">
    <source>
        <dbReference type="Proteomes" id="UP001219862"/>
    </source>
</evidence>
<name>A0ABT5KXG6_9BURK</name>
<feature type="domain" description="SnoaL-like" evidence="1">
    <location>
        <begin position="14"/>
        <end position="113"/>
    </location>
</feature>
<dbReference type="Pfam" id="PF12680">
    <property type="entry name" value="SnoaL_2"/>
    <property type="match status" value="1"/>
</dbReference>
<dbReference type="InterPro" id="IPR032710">
    <property type="entry name" value="NTF2-like_dom_sf"/>
</dbReference>
<reference evidence="2 3" key="1">
    <citation type="submission" date="2022-10" db="EMBL/GenBank/DDBJ databases">
        <title>paucibacter sp. hw8 Genome sequencing.</title>
        <authorList>
            <person name="Park S."/>
        </authorList>
    </citation>
    <scope>NUCLEOTIDE SEQUENCE [LARGE SCALE GENOMIC DNA]</scope>
    <source>
        <strain evidence="3">hw8</strain>
    </source>
</reference>
<dbReference type="Gene3D" id="3.10.450.50">
    <property type="match status" value="1"/>
</dbReference>
<proteinExistence type="predicted"/>
<keyword evidence="3" id="KW-1185">Reference proteome</keyword>
<dbReference type="PIRSF" id="PIRSF030561">
    <property type="entry name" value="UCP030561"/>
    <property type="match status" value="1"/>
</dbReference>
<comment type="caution">
    <text evidence="2">The sequence shown here is derived from an EMBL/GenBank/DDBJ whole genome shotgun (WGS) entry which is preliminary data.</text>
</comment>